<keyword evidence="6" id="KW-1185">Reference proteome</keyword>
<dbReference type="SUPFAM" id="SSF54928">
    <property type="entry name" value="RNA-binding domain, RBD"/>
    <property type="match status" value="3"/>
</dbReference>
<dbReference type="SMART" id="SM00360">
    <property type="entry name" value="RRM"/>
    <property type="match status" value="3"/>
</dbReference>
<dbReference type="PROSITE" id="PS50102">
    <property type="entry name" value="RRM"/>
    <property type="match status" value="3"/>
</dbReference>
<dbReference type="Proteomes" id="UP000274131">
    <property type="component" value="Unassembled WGS sequence"/>
</dbReference>
<dbReference type="InterPro" id="IPR000504">
    <property type="entry name" value="RRM_dom"/>
</dbReference>
<feature type="domain" description="RRM" evidence="4">
    <location>
        <begin position="117"/>
        <end position="202"/>
    </location>
</feature>
<dbReference type="InterPro" id="IPR035979">
    <property type="entry name" value="RBD_domain_sf"/>
</dbReference>
<sequence length="399" mass="44399">MNPDTNYIRLRGLPFAAKESDVRNFLQGPGAVLIILRINAKSITFTLTSNGRASGECYVELDDLAAVREARKLDRKEISGRYIEVFTVSEGELAMMIRHGVLKRNGGEPDSRFVSNYVVRLRGLPYSANVEDVKEFFKGLDVADVVIDKESGGRPSGEAFVRLASKQHAELALERSKNHMGSRYGSVHSTFLRYVEVFRSSGEEMENSAALSRGGIPLMRGPVPLRGLGLGSGRFGRSHLSESRYGGPIRGPLGPPRPSPYDRHYHEKDRYMRYDPLYDDLEYDAAAKVFMRGLPYNVTALDIEEFFKPLNCMEIKLGYNDEGRLSGDGIVLFSTMAEAHDALSRNKKNIGTRYIELFPGTNIPCPLKFTTFRTIGGYSAMRGPLSSGYGRYSNFADGS</sequence>
<dbReference type="InterPro" id="IPR050666">
    <property type="entry name" value="ESRP"/>
</dbReference>
<dbReference type="STRING" id="51028.A0A0N4V989"/>
<dbReference type="GO" id="GO:0003723">
    <property type="term" value="F:RNA binding"/>
    <property type="evidence" value="ECO:0007669"/>
    <property type="project" value="UniProtKB-UniRule"/>
</dbReference>
<keyword evidence="2 3" id="KW-0694">RNA-binding</keyword>
<proteinExistence type="predicted"/>
<dbReference type="OrthoDB" id="431068at2759"/>
<protein>
    <submittedName>
        <fullName evidence="7">RRM domain-containing protein</fullName>
    </submittedName>
</protein>
<gene>
    <name evidence="5" type="ORF">EVEC_LOCUS6516</name>
</gene>
<dbReference type="AlphaFoldDB" id="A0A0N4V989"/>
<accession>A0A0N4V989</accession>
<reference evidence="5 6" key="2">
    <citation type="submission" date="2018-10" db="EMBL/GenBank/DDBJ databases">
        <authorList>
            <consortium name="Pathogen Informatics"/>
        </authorList>
    </citation>
    <scope>NUCLEOTIDE SEQUENCE [LARGE SCALE GENOMIC DNA]</scope>
</reference>
<dbReference type="WBParaSite" id="EVEC_0000699501-mRNA-1">
    <property type="protein sequence ID" value="EVEC_0000699501-mRNA-1"/>
    <property type="gene ID" value="EVEC_0000699501"/>
</dbReference>
<organism evidence="7">
    <name type="scientific">Enterobius vermicularis</name>
    <name type="common">Human pinworm</name>
    <dbReference type="NCBI Taxonomy" id="51028"/>
    <lineage>
        <taxon>Eukaryota</taxon>
        <taxon>Metazoa</taxon>
        <taxon>Ecdysozoa</taxon>
        <taxon>Nematoda</taxon>
        <taxon>Chromadorea</taxon>
        <taxon>Rhabditida</taxon>
        <taxon>Spirurina</taxon>
        <taxon>Oxyuridomorpha</taxon>
        <taxon>Oxyuroidea</taxon>
        <taxon>Oxyuridae</taxon>
        <taxon>Enterobius</taxon>
    </lineage>
</organism>
<evidence type="ECO:0000313" key="7">
    <source>
        <dbReference type="WBParaSite" id="EVEC_0000699501-mRNA-1"/>
    </source>
</evidence>
<dbReference type="Gene3D" id="3.30.70.330">
    <property type="match status" value="3"/>
</dbReference>
<name>A0A0N4V989_ENTVE</name>
<evidence type="ECO:0000256" key="3">
    <source>
        <dbReference type="PROSITE-ProRule" id="PRU00176"/>
    </source>
</evidence>
<keyword evidence="1" id="KW-0677">Repeat</keyword>
<dbReference type="Pfam" id="PF00076">
    <property type="entry name" value="RRM_1"/>
    <property type="match status" value="2"/>
</dbReference>
<dbReference type="PANTHER" id="PTHR13976">
    <property type="entry name" value="HETEROGENEOUS NUCLEAR RIBONUCLEOPROTEIN-RELATED"/>
    <property type="match status" value="1"/>
</dbReference>
<feature type="domain" description="RRM" evidence="4">
    <location>
        <begin position="6"/>
        <end position="90"/>
    </location>
</feature>
<evidence type="ECO:0000259" key="4">
    <source>
        <dbReference type="PROSITE" id="PS50102"/>
    </source>
</evidence>
<evidence type="ECO:0000313" key="5">
    <source>
        <dbReference type="EMBL" id="VDD91765.1"/>
    </source>
</evidence>
<evidence type="ECO:0000256" key="2">
    <source>
        <dbReference type="ARBA" id="ARBA00022884"/>
    </source>
</evidence>
<reference evidence="7" key="1">
    <citation type="submission" date="2017-02" db="UniProtKB">
        <authorList>
            <consortium name="WormBaseParasite"/>
        </authorList>
    </citation>
    <scope>IDENTIFICATION</scope>
</reference>
<feature type="domain" description="RRM" evidence="4">
    <location>
        <begin position="287"/>
        <end position="362"/>
    </location>
</feature>
<evidence type="ECO:0000256" key="1">
    <source>
        <dbReference type="ARBA" id="ARBA00022737"/>
    </source>
</evidence>
<dbReference type="CDD" id="cd12254">
    <property type="entry name" value="RRM_hnRNPH_ESRPs_RBM12_like"/>
    <property type="match status" value="2"/>
</dbReference>
<evidence type="ECO:0000313" key="6">
    <source>
        <dbReference type="Proteomes" id="UP000274131"/>
    </source>
</evidence>
<dbReference type="EMBL" id="UXUI01008541">
    <property type="protein sequence ID" value="VDD91765.1"/>
    <property type="molecule type" value="Genomic_DNA"/>
</dbReference>
<dbReference type="InterPro" id="IPR012677">
    <property type="entry name" value="Nucleotide-bd_a/b_plait_sf"/>
</dbReference>